<feature type="domain" description="F-box" evidence="2">
    <location>
        <begin position="1"/>
        <end position="47"/>
    </location>
</feature>
<evidence type="ECO:0000313" key="4">
    <source>
        <dbReference type="Proteomes" id="UP001190700"/>
    </source>
</evidence>
<comment type="subcellular location">
    <subcellularLocation>
        <location evidence="1">Cytoplasm</location>
        <location evidence="1">Cytoskeleton</location>
        <location evidence="1">Cilium axoneme</location>
    </subcellularLocation>
</comment>
<reference evidence="3 4" key="1">
    <citation type="journal article" date="2015" name="Genome Biol. Evol.">
        <title>Comparative Genomics of a Bacterivorous Green Alga Reveals Evolutionary Causalities and Consequences of Phago-Mixotrophic Mode of Nutrition.</title>
        <authorList>
            <person name="Burns J.A."/>
            <person name="Paasch A."/>
            <person name="Narechania A."/>
            <person name="Kim E."/>
        </authorList>
    </citation>
    <scope>NUCLEOTIDE SEQUENCE [LARGE SCALE GENOMIC DNA]</scope>
    <source>
        <strain evidence="3 4">PLY_AMNH</strain>
    </source>
</reference>
<dbReference type="SUPFAM" id="SSF52047">
    <property type="entry name" value="RNI-like"/>
    <property type="match status" value="1"/>
</dbReference>
<proteinExistence type="predicted"/>
<protein>
    <recommendedName>
        <fullName evidence="2">F-box domain-containing protein</fullName>
    </recommendedName>
</protein>
<feature type="non-terminal residue" evidence="3">
    <location>
        <position position="209"/>
    </location>
</feature>
<evidence type="ECO:0000256" key="1">
    <source>
        <dbReference type="ARBA" id="ARBA00004430"/>
    </source>
</evidence>
<organism evidence="3 4">
    <name type="scientific">Cymbomonas tetramitiformis</name>
    <dbReference type="NCBI Taxonomy" id="36881"/>
    <lineage>
        <taxon>Eukaryota</taxon>
        <taxon>Viridiplantae</taxon>
        <taxon>Chlorophyta</taxon>
        <taxon>Pyramimonadophyceae</taxon>
        <taxon>Pyramimonadales</taxon>
        <taxon>Pyramimonadaceae</taxon>
        <taxon>Cymbomonas</taxon>
    </lineage>
</organism>
<dbReference type="AlphaFoldDB" id="A0AAE0LK16"/>
<sequence length="209" mass="23932">MMELCDFDNDILTRLLLHLDSWELIQCEAVCKRFRILATQPHLWANLSLRSCPKPLRVNLHVILRLIARSLSNKQYRLRILDLSGCGNTDFSDIKFLEKCPCLTHLKIGGCRPLDEKVVVELEKKQLEVLEVSLRPKKFGTTEESAQRVCNWLQTGTVRVIELDLSNKIHREQDFGFLYTALKFNHSITRLDLSGAVAASPGKKNFAEV</sequence>
<dbReference type="Pfam" id="PF12937">
    <property type="entry name" value="F-box-like"/>
    <property type="match status" value="1"/>
</dbReference>
<dbReference type="SUPFAM" id="SSF81383">
    <property type="entry name" value="F-box domain"/>
    <property type="match status" value="1"/>
</dbReference>
<dbReference type="EMBL" id="LGRX02000759">
    <property type="protein sequence ID" value="KAK3287720.1"/>
    <property type="molecule type" value="Genomic_DNA"/>
</dbReference>
<comment type="caution">
    <text evidence="3">The sequence shown here is derived from an EMBL/GenBank/DDBJ whole genome shotgun (WGS) entry which is preliminary data.</text>
</comment>
<dbReference type="InterPro" id="IPR032675">
    <property type="entry name" value="LRR_dom_sf"/>
</dbReference>
<keyword evidence="4" id="KW-1185">Reference proteome</keyword>
<dbReference type="InterPro" id="IPR001810">
    <property type="entry name" value="F-box_dom"/>
</dbReference>
<dbReference type="GO" id="GO:0005930">
    <property type="term" value="C:axoneme"/>
    <property type="evidence" value="ECO:0007669"/>
    <property type="project" value="UniProtKB-SubCell"/>
</dbReference>
<evidence type="ECO:0000313" key="3">
    <source>
        <dbReference type="EMBL" id="KAK3287720.1"/>
    </source>
</evidence>
<dbReference type="Proteomes" id="UP001190700">
    <property type="component" value="Unassembled WGS sequence"/>
</dbReference>
<dbReference type="InterPro" id="IPR036047">
    <property type="entry name" value="F-box-like_dom_sf"/>
</dbReference>
<dbReference type="PROSITE" id="PS50181">
    <property type="entry name" value="FBOX"/>
    <property type="match status" value="1"/>
</dbReference>
<accession>A0AAE0LK16</accession>
<gene>
    <name evidence="3" type="ORF">CYMTET_4782</name>
</gene>
<name>A0AAE0LK16_9CHLO</name>
<evidence type="ECO:0000259" key="2">
    <source>
        <dbReference type="PROSITE" id="PS50181"/>
    </source>
</evidence>
<dbReference type="Gene3D" id="3.80.10.10">
    <property type="entry name" value="Ribonuclease Inhibitor"/>
    <property type="match status" value="1"/>
</dbReference>
<dbReference type="Gene3D" id="1.20.1280.50">
    <property type="match status" value="1"/>
</dbReference>